<accession>A0A4Y2LRR3</accession>
<evidence type="ECO:0000313" key="2">
    <source>
        <dbReference type="Proteomes" id="UP000499080"/>
    </source>
</evidence>
<sequence length="119" mass="12732">MFCLSPLAHTPICAGRHKIGLLFAGDAFHAHTPIRVGGHFAGFTSEKKGKKPRVHRQSEIGACAMDCKIICANGNVDKKLVCVQGTVESHVPLGSSAQCQSAFSPCPYMCKLPFNSAFD</sequence>
<gene>
    <name evidence="1" type="ORF">AVEN_150698_1</name>
</gene>
<reference evidence="1 2" key="1">
    <citation type="journal article" date="2019" name="Sci. Rep.">
        <title>Orb-weaving spider Araneus ventricosus genome elucidates the spidroin gene catalogue.</title>
        <authorList>
            <person name="Kono N."/>
            <person name="Nakamura H."/>
            <person name="Ohtoshi R."/>
            <person name="Moran D.A.P."/>
            <person name="Shinohara A."/>
            <person name="Yoshida Y."/>
            <person name="Fujiwara M."/>
            <person name="Mori M."/>
            <person name="Tomita M."/>
            <person name="Arakawa K."/>
        </authorList>
    </citation>
    <scope>NUCLEOTIDE SEQUENCE [LARGE SCALE GENOMIC DNA]</scope>
</reference>
<organism evidence="1 2">
    <name type="scientific">Araneus ventricosus</name>
    <name type="common">Orbweaver spider</name>
    <name type="synonym">Epeira ventricosa</name>
    <dbReference type="NCBI Taxonomy" id="182803"/>
    <lineage>
        <taxon>Eukaryota</taxon>
        <taxon>Metazoa</taxon>
        <taxon>Ecdysozoa</taxon>
        <taxon>Arthropoda</taxon>
        <taxon>Chelicerata</taxon>
        <taxon>Arachnida</taxon>
        <taxon>Araneae</taxon>
        <taxon>Araneomorphae</taxon>
        <taxon>Entelegynae</taxon>
        <taxon>Araneoidea</taxon>
        <taxon>Araneidae</taxon>
        <taxon>Araneus</taxon>
    </lineage>
</organism>
<evidence type="ECO:0000313" key="1">
    <source>
        <dbReference type="EMBL" id="GBN17471.1"/>
    </source>
</evidence>
<keyword evidence="2" id="KW-1185">Reference proteome</keyword>
<comment type="caution">
    <text evidence="1">The sequence shown here is derived from an EMBL/GenBank/DDBJ whole genome shotgun (WGS) entry which is preliminary data.</text>
</comment>
<dbReference type="AlphaFoldDB" id="A0A4Y2LRR3"/>
<proteinExistence type="predicted"/>
<dbReference type="Proteomes" id="UP000499080">
    <property type="component" value="Unassembled WGS sequence"/>
</dbReference>
<name>A0A4Y2LRR3_ARAVE</name>
<protein>
    <submittedName>
        <fullName evidence="1">Uncharacterized protein</fullName>
    </submittedName>
</protein>
<dbReference type="EMBL" id="BGPR01006260">
    <property type="protein sequence ID" value="GBN17471.1"/>
    <property type="molecule type" value="Genomic_DNA"/>
</dbReference>